<evidence type="ECO:0000313" key="6">
    <source>
        <dbReference type="Proteomes" id="UP001320715"/>
    </source>
</evidence>
<dbReference type="InterPro" id="IPR036390">
    <property type="entry name" value="WH_DNA-bd_sf"/>
</dbReference>
<evidence type="ECO:0000259" key="4">
    <source>
        <dbReference type="PROSITE" id="PS50949"/>
    </source>
</evidence>
<sequence length="226" mass="25774">MEIRVFGFKNDDAATVVQFIAEHVRRDISFGVLPPDSRLKIEDLRQRYGGSAHSFREALTLLANEGIVEASSQRGFRVASASQADLEDVTRLRAEIEGLGLKWSMKHGAVRWEGELIAARHAVDRADRMVMDDIDALALEWDEANREFHAVLVSRCNSPRLIEFQSRLFFESRRFRFAVLKERAIEPERLKDMRNRLVDAVLARNDQQATEALERLILEPFGAPGN</sequence>
<dbReference type="InterPro" id="IPR008920">
    <property type="entry name" value="TF_FadR/GntR_C"/>
</dbReference>
<keyword evidence="6" id="KW-1185">Reference proteome</keyword>
<dbReference type="PANTHER" id="PTHR43537">
    <property type="entry name" value="TRANSCRIPTIONAL REGULATOR, GNTR FAMILY"/>
    <property type="match status" value="1"/>
</dbReference>
<dbReference type="InterPro" id="IPR011711">
    <property type="entry name" value="GntR_C"/>
</dbReference>
<evidence type="ECO:0000256" key="2">
    <source>
        <dbReference type="ARBA" id="ARBA00023125"/>
    </source>
</evidence>
<keyword evidence="3" id="KW-0804">Transcription</keyword>
<evidence type="ECO:0000256" key="3">
    <source>
        <dbReference type="ARBA" id="ARBA00023163"/>
    </source>
</evidence>
<gene>
    <name evidence="5" type="ORF">GTW23_04900</name>
</gene>
<accession>A0ABT1CMR6</accession>
<dbReference type="PANTHER" id="PTHR43537:SF20">
    <property type="entry name" value="HTH-TYPE TRANSCRIPTIONAL REPRESSOR GLAR"/>
    <property type="match status" value="1"/>
</dbReference>
<dbReference type="EMBL" id="JAAAML010000001">
    <property type="protein sequence ID" value="MCO6407505.1"/>
    <property type="molecule type" value="Genomic_DNA"/>
</dbReference>
<protein>
    <submittedName>
        <fullName evidence="5">GntR family transcriptional regulator</fullName>
    </submittedName>
</protein>
<keyword evidence="1" id="KW-0805">Transcription regulation</keyword>
<dbReference type="Proteomes" id="UP001320715">
    <property type="component" value="Unassembled WGS sequence"/>
</dbReference>
<dbReference type="InterPro" id="IPR036388">
    <property type="entry name" value="WH-like_DNA-bd_sf"/>
</dbReference>
<dbReference type="SUPFAM" id="SSF46785">
    <property type="entry name" value="Winged helix' DNA-binding domain"/>
    <property type="match status" value="1"/>
</dbReference>
<name>A0ABT1CMR6_9HYPH</name>
<organism evidence="5 6">
    <name type="scientific">Hoeflea alexandrii</name>
    <dbReference type="NCBI Taxonomy" id="288436"/>
    <lineage>
        <taxon>Bacteria</taxon>
        <taxon>Pseudomonadati</taxon>
        <taxon>Pseudomonadota</taxon>
        <taxon>Alphaproteobacteria</taxon>
        <taxon>Hyphomicrobiales</taxon>
        <taxon>Rhizobiaceae</taxon>
        <taxon>Hoeflea</taxon>
    </lineage>
</organism>
<dbReference type="InterPro" id="IPR000524">
    <property type="entry name" value="Tscrpt_reg_HTH_GntR"/>
</dbReference>
<evidence type="ECO:0000313" key="5">
    <source>
        <dbReference type="EMBL" id="MCO6407505.1"/>
    </source>
</evidence>
<keyword evidence="2" id="KW-0238">DNA-binding</keyword>
<reference evidence="5 6" key="1">
    <citation type="submission" date="2020-01" db="EMBL/GenBank/DDBJ databases">
        <title>Genomes of bacteria type strains.</title>
        <authorList>
            <person name="Chen J."/>
            <person name="Zhu S."/>
            <person name="Yang J."/>
        </authorList>
    </citation>
    <scope>NUCLEOTIDE SEQUENCE [LARGE SCALE GENOMIC DNA]</scope>
    <source>
        <strain evidence="5 6">DSM 16655</strain>
    </source>
</reference>
<dbReference type="Pfam" id="PF07729">
    <property type="entry name" value="FCD"/>
    <property type="match status" value="1"/>
</dbReference>
<dbReference type="PROSITE" id="PS50949">
    <property type="entry name" value="HTH_GNTR"/>
    <property type="match status" value="1"/>
</dbReference>
<dbReference type="SUPFAM" id="SSF48008">
    <property type="entry name" value="GntR ligand-binding domain-like"/>
    <property type="match status" value="1"/>
</dbReference>
<dbReference type="SMART" id="SM00345">
    <property type="entry name" value="HTH_GNTR"/>
    <property type="match status" value="1"/>
</dbReference>
<dbReference type="Gene3D" id="1.20.120.530">
    <property type="entry name" value="GntR ligand-binding domain-like"/>
    <property type="match status" value="1"/>
</dbReference>
<feature type="domain" description="HTH gntR-type" evidence="4">
    <location>
        <begin position="14"/>
        <end position="81"/>
    </location>
</feature>
<dbReference type="Gene3D" id="1.10.10.10">
    <property type="entry name" value="Winged helix-like DNA-binding domain superfamily/Winged helix DNA-binding domain"/>
    <property type="match status" value="1"/>
</dbReference>
<dbReference type="SMART" id="SM00895">
    <property type="entry name" value="FCD"/>
    <property type="match status" value="1"/>
</dbReference>
<dbReference type="Pfam" id="PF00392">
    <property type="entry name" value="GntR"/>
    <property type="match status" value="1"/>
</dbReference>
<proteinExistence type="predicted"/>
<comment type="caution">
    <text evidence="5">The sequence shown here is derived from an EMBL/GenBank/DDBJ whole genome shotgun (WGS) entry which is preliminary data.</text>
</comment>
<evidence type="ECO:0000256" key="1">
    <source>
        <dbReference type="ARBA" id="ARBA00023015"/>
    </source>
</evidence>